<evidence type="ECO:0000256" key="5">
    <source>
        <dbReference type="SAM" id="Phobius"/>
    </source>
</evidence>
<dbReference type="PANTHER" id="PTHR11474">
    <property type="entry name" value="TYROSINASE FAMILY MEMBER"/>
    <property type="match status" value="1"/>
</dbReference>
<name>A0AAV6YVU6_ENGPU</name>
<dbReference type="GO" id="GO:0042438">
    <property type="term" value="P:melanin biosynthetic process"/>
    <property type="evidence" value="ECO:0007669"/>
    <property type="project" value="UniProtKB-KW"/>
</dbReference>
<feature type="transmembrane region" description="Helical" evidence="5">
    <location>
        <begin position="20"/>
        <end position="39"/>
    </location>
</feature>
<dbReference type="Proteomes" id="UP000824782">
    <property type="component" value="Unassembled WGS sequence"/>
</dbReference>
<accession>A0AAV6YVU6</accession>
<comment type="caution">
    <text evidence="7">The sequence shown here is derived from an EMBL/GenBank/DDBJ whole genome shotgun (WGS) entry which is preliminary data.</text>
</comment>
<evidence type="ECO:0000313" key="8">
    <source>
        <dbReference type="Proteomes" id="UP000824782"/>
    </source>
</evidence>
<dbReference type="PROSITE" id="PS00497">
    <property type="entry name" value="TYROSINASE_1"/>
    <property type="match status" value="1"/>
</dbReference>
<evidence type="ECO:0000259" key="6">
    <source>
        <dbReference type="PROSITE" id="PS00497"/>
    </source>
</evidence>
<dbReference type="GO" id="GO:0046872">
    <property type="term" value="F:metal ion binding"/>
    <property type="evidence" value="ECO:0007669"/>
    <property type="project" value="UniProtKB-KW"/>
</dbReference>
<dbReference type="Pfam" id="PF00264">
    <property type="entry name" value="Tyrosinase"/>
    <property type="match status" value="1"/>
</dbReference>
<dbReference type="GO" id="GO:0033162">
    <property type="term" value="C:melanosome membrane"/>
    <property type="evidence" value="ECO:0007669"/>
    <property type="project" value="UniProtKB-SubCell"/>
</dbReference>
<feature type="domain" description="Tyrosinase copper-binding" evidence="6">
    <location>
        <begin position="226"/>
        <end position="243"/>
    </location>
</feature>
<evidence type="ECO:0000256" key="1">
    <source>
        <dbReference type="ARBA" id="ARBA00004573"/>
    </source>
</evidence>
<keyword evidence="3" id="KW-0479">Metal-binding</keyword>
<dbReference type="GO" id="GO:0043473">
    <property type="term" value="P:pigmentation"/>
    <property type="evidence" value="ECO:0007669"/>
    <property type="project" value="TreeGrafter"/>
</dbReference>
<dbReference type="InterPro" id="IPR008922">
    <property type="entry name" value="Di-copper_centre_dom_sf"/>
</dbReference>
<evidence type="ECO:0000256" key="2">
    <source>
        <dbReference type="ARBA" id="ARBA00009928"/>
    </source>
</evidence>
<dbReference type="EMBL" id="WNYA01015450">
    <property type="protein sequence ID" value="KAG8539267.1"/>
    <property type="molecule type" value="Genomic_DNA"/>
</dbReference>
<dbReference type="AlphaFoldDB" id="A0AAV6YVU6"/>
<sequence>MAATGCEVVTTALSTDDQTISIRCIVWIFPVYVFLTLGLSNVESQFPRACTTDETLSSRICCPPWRGSPCGEHAGRGECSTKHVQAYGQDSEVPYEYNQCRDDRIDWPSGYYQHYCRCKGNYSGYDCGECKYGQYGKRCDQKKILVRKEIRELNVIEREKFLRYLNLLKDTTSSDYVILVARDRKDPSTFMFRNASIYDLCTWIHHYSTKPILHDCSYAGMRDFAHQGPAFTTWHRLLLLFLERQIHLLTGDDCFALPFYDWSKDKNCSICSDELLGSNDKKGNILESSSFSSWG</sequence>
<comment type="similarity">
    <text evidence="2">Belongs to the tyrosinase family.</text>
</comment>
<dbReference type="GO" id="GO:0004503">
    <property type="term" value="F:tyrosinase activity"/>
    <property type="evidence" value="ECO:0007669"/>
    <property type="project" value="TreeGrafter"/>
</dbReference>
<keyword evidence="5" id="KW-0812">Transmembrane</keyword>
<evidence type="ECO:0000256" key="4">
    <source>
        <dbReference type="ARBA" id="ARBA00023101"/>
    </source>
</evidence>
<comment type="subcellular location">
    <subcellularLocation>
        <location evidence="1">Melanosome membrane</location>
        <topology evidence="1">Single-pass type I membrane protein</topology>
    </subcellularLocation>
</comment>
<gene>
    <name evidence="7" type="ORF">GDO81_021151</name>
</gene>
<dbReference type="SUPFAM" id="SSF48056">
    <property type="entry name" value="Di-copper centre-containing domain"/>
    <property type="match status" value="1"/>
</dbReference>
<dbReference type="InterPro" id="IPR050316">
    <property type="entry name" value="Tyrosinase/Hemocyanin"/>
</dbReference>
<dbReference type="InterPro" id="IPR002227">
    <property type="entry name" value="Tyrosinase_Cu-bd"/>
</dbReference>
<keyword evidence="8" id="KW-1185">Reference proteome</keyword>
<feature type="non-terminal residue" evidence="7">
    <location>
        <position position="295"/>
    </location>
</feature>
<protein>
    <recommendedName>
        <fullName evidence="6">Tyrosinase copper-binding domain-containing protein</fullName>
    </recommendedName>
</protein>
<reference evidence="7" key="1">
    <citation type="thesis" date="2020" institute="ProQuest LLC" country="789 East Eisenhower Parkway, Ann Arbor, MI, USA">
        <title>Comparative Genomics and Chromosome Evolution.</title>
        <authorList>
            <person name="Mudd A.B."/>
        </authorList>
    </citation>
    <scope>NUCLEOTIDE SEQUENCE</scope>
    <source>
        <strain evidence="7">237g6f4</strain>
        <tissue evidence="7">Blood</tissue>
    </source>
</reference>
<dbReference type="Gene3D" id="1.10.1280.10">
    <property type="entry name" value="Di-copper center containing domain from catechol oxidase"/>
    <property type="match status" value="1"/>
</dbReference>
<keyword evidence="5" id="KW-0472">Membrane</keyword>
<evidence type="ECO:0000313" key="7">
    <source>
        <dbReference type="EMBL" id="KAG8539267.1"/>
    </source>
</evidence>
<dbReference type="PANTHER" id="PTHR11474:SF132">
    <property type="entry name" value="TYROSINASE-LIKE"/>
    <property type="match status" value="1"/>
</dbReference>
<proteinExistence type="inferred from homology"/>
<keyword evidence="5" id="KW-1133">Transmembrane helix</keyword>
<evidence type="ECO:0000256" key="3">
    <source>
        <dbReference type="ARBA" id="ARBA00022723"/>
    </source>
</evidence>
<keyword evidence="4" id="KW-0470">Melanin biosynthesis</keyword>
<organism evidence="7 8">
    <name type="scientific">Engystomops pustulosus</name>
    <name type="common">Tungara frog</name>
    <name type="synonym">Physalaemus pustulosus</name>
    <dbReference type="NCBI Taxonomy" id="76066"/>
    <lineage>
        <taxon>Eukaryota</taxon>
        <taxon>Metazoa</taxon>
        <taxon>Chordata</taxon>
        <taxon>Craniata</taxon>
        <taxon>Vertebrata</taxon>
        <taxon>Euteleostomi</taxon>
        <taxon>Amphibia</taxon>
        <taxon>Batrachia</taxon>
        <taxon>Anura</taxon>
        <taxon>Neobatrachia</taxon>
        <taxon>Hyloidea</taxon>
        <taxon>Leptodactylidae</taxon>
        <taxon>Leiuperinae</taxon>
        <taxon>Engystomops</taxon>
    </lineage>
</organism>